<dbReference type="AlphaFoldDB" id="A0A5A7QAN0"/>
<keyword evidence="2" id="KW-0812">Transmembrane</keyword>
<evidence type="ECO:0000313" key="4">
    <source>
        <dbReference type="EMBL" id="GER42293.1"/>
    </source>
</evidence>
<dbReference type="EMBL" id="BKCP01006294">
    <property type="protein sequence ID" value="GER42293.1"/>
    <property type="molecule type" value="Genomic_DNA"/>
</dbReference>
<comment type="caution">
    <text evidence="4">The sequence shown here is derived from an EMBL/GenBank/DDBJ whole genome shotgun (WGS) entry which is preliminary data.</text>
</comment>
<dbReference type="InterPro" id="IPR026960">
    <property type="entry name" value="RVT-Znf"/>
</dbReference>
<evidence type="ECO:0000256" key="2">
    <source>
        <dbReference type="SAM" id="Phobius"/>
    </source>
</evidence>
<feature type="compositionally biased region" description="Basic and acidic residues" evidence="1">
    <location>
        <begin position="252"/>
        <end position="264"/>
    </location>
</feature>
<feature type="region of interest" description="Disordered" evidence="1">
    <location>
        <begin position="304"/>
        <end position="329"/>
    </location>
</feature>
<feature type="non-terminal residue" evidence="4">
    <location>
        <position position="340"/>
    </location>
</feature>
<evidence type="ECO:0000313" key="5">
    <source>
        <dbReference type="Proteomes" id="UP000325081"/>
    </source>
</evidence>
<proteinExistence type="predicted"/>
<feature type="compositionally biased region" description="Low complexity" evidence="1">
    <location>
        <begin position="319"/>
        <end position="329"/>
    </location>
</feature>
<sequence>THIRSNLLVREVWNGTGWNIPLLQTLLPSHVIDSIIVFPTHRPSSPPTWKLSSNGSFSFKSAWQAIRTPRSPNPIFRHIWSSLFTPTISTFMVRLLSFWISTPYGLSRRGINASIPCFCCEDMESIPHLFLLGPVASAVWANFYSLVVIPQISSDSIQTTLSHWFNFGTGKSHLFHLIPILILWYLWCSRNDKRVKQISFTAQRVCDRVWKHLQLIANSSLLEESSCSRAPLLSHLLSPSFRPHRRQNALTEPRRVTPERQEQVALPEDHRGRPIFAFHDYIGSIPASDILMTTSDHRADTHNFSQREIPSPSLAGLTSPSPSDSFPSSFLVRAPFVGGP</sequence>
<feature type="transmembrane region" description="Helical" evidence="2">
    <location>
        <begin position="129"/>
        <end position="152"/>
    </location>
</feature>
<organism evidence="4 5">
    <name type="scientific">Striga asiatica</name>
    <name type="common">Asiatic witchweed</name>
    <name type="synonym">Buchnera asiatica</name>
    <dbReference type="NCBI Taxonomy" id="4170"/>
    <lineage>
        <taxon>Eukaryota</taxon>
        <taxon>Viridiplantae</taxon>
        <taxon>Streptophyta</taxon>
        <taxon>Embryophyta</taxon>
        <taxon>Tracheophyta</taxon>
        <taxon>Spermatophyta</taxon>
        <taxon>Magnoliopsida</taxon>
        <taxon>eudicotyledons</taxon>
        <taxon>Gunneridae</taxon>
        <taxon>Pentapetalae</taxon>
        <taxon>asterids</taxon>
        <taxon>lamiids</taxon>
        <taxon>Lamiales</taxon>
        <taxon>Orobanchaceae</taxon>
        <taxon>Buchnereae</taxon>
        <taxon>Striga</taxon>
    </lineage>
</organism>
<feature type="transmembrane region" description="Helical" evidence="2">
    <location>
        <begin position="172"/>
        <end position="188"/>
    </location>
</feature>
<keyword evidence="2" id="KW-1133">Transmembrane helix</keyword>
<name>A0A5A7QAN0_STRAF</name>
<dbReference type="PANTHER" id="PTHR33116">
    <property type="entry name" value="REVERSE TRANSCRIPTASE ZINC-BINDING DOMAIN-CONTAINING PROTEIN-RELATED-RELATED"/>
    <property type="match status" value="1"/>
</dbReference>
<evidence type="ECO:0000256" key="1">
    <source>
        <dbReference type="SAM" id="MobiDB-lite"/>
    </source>
</evidence>
<feature type="domain" description="Reverse transcriptase zinc-binding" evidence="3">
    <location>
        <begin position="57"/>
        <end position="140"/>
    </location>
</feature>
<evidence type="ECO:0000259" key="3">
    <source>
        <dbReference type="Pfam" id="PF13966"/>
    </source>
</evidence>
<dbReference type="PANTHER" id="PTHR33116:SF78">
    <property type="entry name" value="OS12G0587133 PROTEIN"/>
    <property type="match status" value="1"/>
</dbReference>
<dbReference type="Pfam" id="PF13966">
    <property type="entry name" value="zf-RVT"/>
    <property type="match status" value="1"/>
</dbReference>
<gene>
    <name evidence="4" type="ORF">STAS_19080</name>
</gene>
<reference evidence="5" key="1">
    <citation type="journal article" date="2019" name="Curr. Biol.">
        <title>Genome Sequence of Striga asiatica Provides Insight into the Evolution of Plant Parasitism.</title>
        <authorList>
            <person name="Yoshida S."/>
            <person name="Kim S."/>
            <person name="Wafula E.K."/>
            <person name="Tanskanen J."/>
            <person name="Kim Y.M."/>
            <person name="Honaas L."/>
            <person name="Yang Z."/>
            <person name="Spallek T."/>
            <person name="Conn C.E."/>
            <person name="Ichihashi Y."/>
            <person name="Cheong K."/>
            <person name="Cui S."/>
            <person name="Der J.P."/>
            <person name="Gundlach H."/>
            <person name="Jiao Y."/>
            <person name="Hori C."/>
            <person name="Ishida J.K."/>
            <person name="Kasahara H."/>
            <person name="Kiba T."/>
            <person name="Kim M.S."/>
            <person name="Koo N."/>
            <person name="Laohavisit A."/>
            <person name="Lee Y.H."/>
            <person name="Lumba S."/>
            <person name="McCourt P."/>
            <person name="Mortimer J.C."/>
            <person name="Mutuku J.M."/>
            <person name="Nomura T."/>
            <person name="Sasaki-Sekimoto Y."/>
            <person name="Seto Y."/>
            <person name="Wang Y."/>
            <person name="Wakatake T."/>
            <person name="Sakakibara H."/>
            <person name="Demura T."/>
            <person name="Yamaguchi S."/>
            <person name="Yoneyama K."/>
            <person name="Manabe R.I."/>
            <person name="Nelson D.C."/>
            <person name="Schulman A.H."/>
            <person name="Timko M.P."/>
            <person name="dePamphilis C.W."/>
            <person name="Choi D."/>
            <person name="Shirasu K."/>
        </authorList>
    </citation>
    <scope>NUCLEOTIDE SEQUENCE [LARGE SCALE GENOMIC DNA]</scope>
    <source>
        <strain evidence="5">cv. UVA1</strain>
    </source>
</reference>
<dbReference type="OrthoDB" id="914170at2759"/>
<keyword evidence="2" id="KW-0472">Membrane</keyword>
<dbReference type="Proteomes" id="UP000325081">
    <property type="component" value="Unassembled WGS sequence"/>
</dbReference>
<accession>A0A5A7QAN0</accession>
<feature type="region of interest" description="Disordered" evidence="1">
    <location>
        <begin position="244"/>
        <end position="264"/>
    </location>
</feature>
<feature type="non-terminal residue" evidence="4">
    <location>
        <position position="1"/>
    </location>
</feature>
<keyword evidence="5" id="KW-1185">Reference proteome</keyword>
<protein>
    <submittedName>
        <fullName evidence="4">Ribonuclease H-like superfamily protein</fullName>
    </submittedName>
</protein>